<proteinExistence type="predicted"/>
<dbReference type="AlphaFoldDB" id="A0A5E7VNH2"/>
<organism evidence="1 2">
    <name type="scientific">Pseudomonas fluorescens</name>
    <dbReference type="NCBI Taxonomy" id="294"/>
    <lineage>
        <taxon>Bacteria</taxon>
        <taxon>Pseudomonadati</taxon>
        <taxon>Pseudomonadota</taxon>
        <taxon>Gammaproteobacteria</taxon>
        <taxon>Pseudomonadales</taxon>
        <taxon>Pseudomonadaceae</taxon>
        <taxon>Pseudomonas</taxon>
    </lineage>
</organism>
<evidence type="ECO:0000313" key="1">
    <source>
        <dbReference type="EMBL" id="VVQ24147.1"/>
    </source>
</evidence>
<evidence type="ECO:0008006" key="3">
    <source>
        <dbReference type="Google" id="ProtNLM"/>
    </source>
</evidence>
<dbReference type="PANTHER" id="PTHR35841">
    <property type="entry name" value="PHOSPHONATES-BINDING PERIPLASMIC PROTEIN"/>
    <property type="match status" value="1"/>
</dbReference>
<sequence>MITQHIAELLMYTAPDPIHQANERWLARILEHLGDTRLDTDGLSLMQMWLSPHLLLTQTCGYPLMTALRGKVRVLGRPRYELPDSSGGNHCSLILGQIDDARRTLADFRGSRGVINGLDSNSGMNLLRHRLAPLQRDGRFFARVGISGSHRESLRWLREDLADLAAIDSVTFAYLARHAPEEVAGLRVIARSALSPALPFITATTISDELAEELLRVMNLALRELPEVAETLGLPEVLPADESDYQVVLDYQREAEILGYGDLR</sequence>
<dbReference type="EMBL" id="CABVJE010000033">
    <property type="protein sequence ID" value="VVQ24147.1"/>
    <property type="molecule type" value="Genomic_DNA"/>
</dbReference>
<dbReference type="Gene3D" id="3.40.190.10">
    <property type="entry name" value="Periplasmic binding protein-like II"/>
    <property type="match status" value="1"/>
</dbReference>
<accession>A0A5E7VNH2</accession>
<dbReference type="Pfam" id="PF12974">
    <property type="entry name" value="Phosphonate-bd"/>
    <property type="match status" value="1"/>
</dbReference>
<gene>
    <name evidence="1" type="ORF">PS938_05543</name>
</gene>
<reference evidence="1 2" key="1">
    <citation type="submission" date="2019-09" db="EMBL/GenBank/DDBJ databases">
        <authorList>
            <person name="Chandra G."/>
            <person name="Truman W A."/>
        </authorList>
    </citation>
    <scope>NUCLEOTIDE SEQUENCE [LARGE SCALE GENOMIC DNA]</scope>
    <source>
        <strain evidence="1">PS938</strain>
    </source>
</reference>
<dbReference type="SUPFAM" id="SSF53850">
    <property type="entry name" value="Periplasmic binding protein-like II"/>
    <property type="match status" value="1"/>
</dbReference>
<protein>
    <recommendedName>
        <fullName evidence="3">Phosphate ABC transporter substrate-binding protein</fullName>
    </recommendedName>
</protein>
<name>A0A5E7VNH2_PSEFL</name>
<dbReference type="Proteomes" id="UP000327191">
    <property type="component" value="Unassembled WGS sequence"/>
</dbReference>
<evidence type="ECO:0000313" key="2">
    <source>
        <dbReference type="Proteomes" id="UP000327191"/>
    </source>
</evidence>
<dbReference type="PANTHER" id="PTHR35841:SF1">
    <property type="entry name" value="PHOSPHONATES-BINDING PERIPLASMIC PROTEIN"/>
    <property type="match status" value="1"/>
</dbReference>